<organism evidence="3 4">
    <name type="scientific">Arenimonas donghaensis DSM 18148 = HO3-R19</name>
    <dbReference type="NCBI Taxonomy" id="1121014"/>
    <lineage>
        <taxon>Bacteria</taxon>
        <taxon>Pseudomonadati</taxon>
        <taxon>Pseudomonadota</taxon>
        <taxon>Gammaproteobacteria</taxon>
        <taxon>Lysobacterales</taxon>
        <taxon>Lysobacteraceae</taxon>
        <taxon>Arenimonas</taxon>
    </lineage>
</organism>
<dbReference type="InterPro" id="IPR023393">
    <property type="entry name" value="START-like_dom_sf"/>
</dbReference>
<dbReference type="STRING" id="1121014.N788_02370"/>
<reference evidence="3 4" key="2">
    <citation type="journal article" date="2015" name="Stand. Genomic Sci.">
        <title>High quality draft genomic sequence of Arenimonas donghaensis DSM 18148(T).</title>
        <authorList>
            <person name="Chen F."/>
            <person name="Wang H."/>
            <person name="Cao Y."/>
            <person name="Li X."/>
            <person name="Wang G."/>
        </authorList>
    </citation>
    <scope>NUCLEOTIDE SEQUENCE [LARGE SCALE GENOMIC DNA]</scope>
    <source>
        <strain evidence="3 4">HO3-R19</strain>
    </source>
</reference>
<dbReference type="Proteomes" id="UP000029085">
    <property type="component" value="Unassembled WGS sequence"/>
</dbReference>
<dbReference type="Pfam" id="PF08327">
    <property type="entry name" value="AHSA1"/>
    <property type="match status" value="1"/>
</dbReference>
<keyword evidence="4" id="KW-1185">Reference proteome</keyword>
<dbReference type="PATRIC" id="fig|1121014.3.peg.448"/>
<dbReference type="InterPro" id="IPR013538">
    <property type="entry name" value="ASHA1/2-like_C"/>
</dbReference>
<proteinExistence type="inferred from homology"/>
<accession>A0A087MMD8</accession>
<protein>
    <recommendedName>
        <fullName evidence="2">Activator of Hsp90 ATPase homologue 1/2-like C-terminal domain-containing protein</fullName>
    </recommendedName>
</protein>
<feature type="domain" description="Activator of Hsp90 ATPase homologue 1/2-like C-terminal" evidence="2">
    <location>
        <begin position="23"/>
        <end position="170"/>
    </location>
</feature>
<dbReference type="OrthoDB" id="9805228at2"/>
<evidence type="ECO:0000313" key="3">
    <source>
        <dbReference type="EMBL" id="KFL38041.1"/>
    </source>
</evidence>
<dbReference type="EMBL" id="AVCJ01000001">
    <property type="protein sequence ID" value="KFL38041.1"/>
    <property type="molecule type" value="Genomic_DNA"/>
</dbReference>
<comment type="caution">
    <text evidence="3">The sequence shown here is derived from an EMBL/GenBank/DDBJ whole genome shotgun (WGS) entry which is preliminary data.</text>
</comment>
<sequence>MARTTLQADLAERQVILTRDFQAPRELVFQAFTDAGALARWWGPHGFNTEIVENQVQAGGRYHFVMRDGEGNAYPVRGQYVEVTPPGRLVMTDDCSCMPPEWLREHAADEMARGEAIVNTSVTTFEDLGDGRTRMRMEITCPNNRLRDGLVKAGMNEGWGESFEKLDAALRTP</sequence>
<evidence type="ECO:0000313" key="4">
    <source>
        <dbReference type="Proteomes" id="UP000029085"/>
    </source>
</evidence>
<evidence type="ECO:0000256" key="1">
    <source>
        <dbReference type="ARBA" id="ARBA00006817"/>
    </source>
</evidence>
<dbReference type="RefSeq" id="WP_034220457.1">
    <property type="nucleotide sequence ID" value="NZ_AVCJ01000001.1"/>
</dbReference>
<gene>
    <name evidence="3" type="ORF">N788_02370</name>
</gene>
<evidence type="ECO:0000259" key="2">
    <source>
        <dbReference type="Pfam" id="PF08327"/>
    </source>
</evidence>
<dbReference type="AlphaFoldDB" id="A0A087MMD8"/>
<name>A0A087MMD8_9GAMM</name>
<comment type="similarity">
    <text evidence="1">Belongs to the AHA1 family.</text>
</comment>
<dbReference type="Gene3D" id="3.30.530.20">
    <property type="match status" value="1"/>
</dbReference>
<dbReference type="SUPFAM" id="SSF55961">
    <property type="entry name" value="Bet v1-like"/>
    <property type="match status" value="1"/>
</dbReference>
<reference evidence="4" key="1">
    <citation type="submission" date="2013-08" db="EMBL/GenBank/DDBJ databases">
        <title>Genome sequencing of Arenimonas donghaensis.</title>
        <authorList>
            <person name="Chen F."/>
            <person name="Wang G."/>
        </authorList>
    </citation>
    <scope>NUCLEOTIDE SEQUENCE [LARGE SCALE GENOMIC DNA]</scope>
    <source>
        <strain evidence="4">HO3-R19</strain>
    </source>
</reference>